<dbReference type="PANTHER" id="PTHR43722">
    <property type="entry name" value="PROLINE IMINOPEPTIDASE"/>
    <property type="match status" value="1"/>
</dbReference>
<dbReference type="PRINTS" id="PR00111">
    <property type="entry name" value="ABHYDROLASE"/>
</dbReference>
<feature type="domain" description="AB hydrolase-1" evidence="14">
    <location>
        <begin position="54"/>
        <end position="313"/>
    </location>
</feature>
<dbReference type="GO" id="GO:0005737">
    <property type="term" value="C:cytoplasm"/>
    <property type="evidence" value="ECO:0007669"/>
    <property type="project" value="UniProtKB-SubCell"/>
</dbReference>
<dbReference type="HOGENOM" id="CLU_043739_2_2_6"/>
<dbReference type="NCBIfam" id="TIGR01249">
    <property type="entry name" value="pro_imino_pep_1"/>
    <property type="match status" value="1"/>
</dbReference>
<comment type="catalytic activity">
    <reaction evidence="1 11 13">
        <text>Release of N-terminal proline from a peptide.</text>
        <dbReference type="EC" id="3.4.11.5"/>
    </reaction>
</comment>
<sequence length="332" mass="37728">MRDDRPDRILGVMNTDEFDLYPPIEPYAVHQIAVDSVHRLYVEECGRPDGLPALFLHGGPGAGCEPAHRRFFDPTRYRIVLFDQRGCGRSTPHAELTANTTWHLVADIERIRVELGIERWLVFGGSWGSTLALAYAETHPERVAALVVRGIFLCREAEVRWFYQEGANWIHPEWWQDFIAPIPPEERHDLLTAYHRRLIGDDDAVRIEAARAWSLWEGRAATLRPNADVQSYVSNAQVALSMARIECHYFVNHAFLEPDQLLRDLGCLASIPGEIVHGRYDVICPARSAWELHQAWPSSQLHMVTDAGHSAFEPAIRRELVAATDRFAAALR</sequence>
<dbReference type="PRINTS" id="PR00793">
    <property type="entry name" value="PROAMNOPTASE"/>
</dbReference>
<dbReference type="Gene3D" id="3.40.50.1820">
    <property type="entry name" value="alpha/beta hydrolase"/>
    <property type="match status" value="1"/>
</dbReference>
<dbReference type="Pfam" id="PF00561">
    <property type="entry name" value="Abhydrolase_1"/>
    <property type="match status" value="1"/>
</dbReference>
<keyword evidence="16" id="KW-1185">Reference proteome</keyword>
<reference evidence="15 16" key="1">
    <citation type="submission" date="2011-09" db="EMBL/GenBank/DDBJ databases">
        <title>Complete sequence of chromosome of Thioflavicoccus mobilis 8321.</title>
        <authorList>
            <consortium name="US DOE Joint Genome Institute"/>
            <person name="Lucas S."/>
            <person name="Han J."/>
            <person name="Lapidus A."/>
            <person name="Cheng J.-F."/>
            <person name="Goodwin L."/>
            <person name="Pitluck S."/>
            <person name="Peters L."/>
            <person name="Ovchinnikova G."/>
            <person name="Lu M."/>
            <person name="Detter J.C."/>
            <person name="Han C."/>
            <person name="Tapia R."/>
            <person name="Land M."/>
            <person name="Hauser L."/>
            <person name="Kyrpides N."/>
            <person name="Ivanova N."/>
            <person name="Pagani I."/>
            <person name="Vogl K."/>
            <person name="Liu Z."/>
            <person name="Imhoff J."/>
            <person name="Thiel V."/>
            <person name="Frigaard N.-U."/>
            <person name="Bryant D."/>
            <person name="Woyke T."/>
        </authorList>
    </citation>
    <scope>NUCLEOTIDE SEQUENCE [LARGE SCALE GENOMIC DNA]</scope>
    <source>
        <strain evidence="15 16">8321</strain>
    </source>
</reference>
<feature type="active site" description="Proton donor" evidence="12">
    <location>
        <position position="309"/>
    </location>
</feature>
<keyword evidence="8 11" id="KW-0645">Protease</keyword>
<dbReference type="Proteomes" id="UP000010816">
    <property type="component" value="Chromosome"/>
</dbReference>
<evidence type="ECO:0000256" key="11">
    <source>
        <dbReference type="PIRNR" id="PIRNR006431"/>
    </source>
</evidence>
<evidence type="ECO:0000256" key="5">
    <source>
        <dbReference type="ARBA" id="ARBA00021843"/>
    </source>
</evidence>
<evidence type="ECO:0000313" key="15">
    <source>
        <dbReference type="EMBL" id="AGA90612.1"/>
    </source>
</evidence>
<dbReference type="STRING" id="765912.Thimo_1844"/>
<comment type="subcellular location">
    <subcellularLocation>
        <location evidence="2 11">Cytoplasm</location>
    </subcellularLocation>
</comment>
<feature type="active site" description="Nucleophile" evidence="12">
    <location>
        <position position="126"/>
    </location>
</feature>
<dbReference type="EMBL" id="CP003051">
    <property type="protein sequence ID" value="AGA90612.1"/>
    <property type="molecule type" value="Genomic_DNA"/>
</dbReference>
<evidence type="ECO:0000256" key="13">
    <source>
        <dbReference type="RuleBase" id="RU003421"/>
    </source>
</evidence>
<protein>
    <recommendedName>
        <fullName evidence="5 11">Proline iminopeptidase</fullName>
        <shortName evidence="11">PIP</shortName>
        <ecNumber evidence="4 11">3.4.11.5</ecNumber>
    </recommendedName>
    <alternativeName>
        <fullName evidence="10 11">Prolyl aminopeptidase</fullName>
    </alternativeName>
</protein>
<dbReference type="EC" id="3.4.11.5" evidence="4 11"/>
<gene>
    <name evidence="15" type="ORF">Thimo_1844</name>
</gene>
<evidence type="ECO:0000256" key="4">
    <source>
        <dbReference type="ARBA" id="ARBA00012568"/>
    </source>
</evidence>
<dbReference type="AlphaFoldDB" id="L0GXQ8"/>
<dbReference type="GO" id="GO:0004177">
    <property type="term" value="F:aminopeptidase activity"/>
    <property type="evidence" value="ECO:0007669"/>
    <property type="project" value="UniProtKB-UniRule"/>
</dbReference>
<name>L0GXQ8_9GAMM</name>
<dbReference type="PANTHER" id="PTHR43722:SF1">
    <property type="entry name" value="PROLINE IMINOPEPTIDASE"/>
    <property type="match status" value="1"/>
</dbReference>
<dbReference type="GO" id="GO:0006508">
    <property type="term" value="P:proteolysis"/>
    <property type="evidence" value="ECO:0007669"/>
    <property type="project" value="UniProtKB-KW"/>
</dbReference>
<evidence type="ECO:0000256" key="3">
    <source>
        <dbReference type="ARBA" id="ARBA00010088"/>
    </source>
</evidence>
<evidence type="ECO:0000256" key="1">
    <source>
        <dbReference type="ARBA" id="ARBA00001585"/>
    </source>
</evidence>
<feature type="active site" evidence="12">
    <location>
        <position position="281"/>
    </location>
</feature>
<evidence type="ECO:0000256" key="6">
    <source>
        <dbReference type="ARBA" id="ARBA00022438"/>
    </source>
</evidence>
<evidence type="ECO:0000256" key="7">
    <source>
        <dbReference type="ARBA" id="ARBA00022490"/>
    </source>
</evidence>
<proteinExistence type="inferred from homology"/>
<dbReference type="PATRIC" id="fig|765912.4.peg.1806"/>
<evidence type="ECO:0000256" key="10">
    <source>
        <dbReference type="ARBA" id="ARBA00029605"/>
    </source>
</evidence>
<evidence type="ECO:0000256" key="12">
    <source>
        <dbReference type="PIRSR" id="PIRSR006431-1"/>
    </source>
</evidence>
<dbReference type="PIRSF" id="PIRSF006431">
    <property type="entry name" value="Pept_S33"/>
    <property type="match status" value="1"/>
</dbReference>
<evidence type="ECO:0000256" key="2">
    <source>
        <dbReference type="ARBA" id="ARBA00004496"/>
    </source>
</evidence>
<evidence type="ECO:0000259" key="14">
    <source>
        <dbReference type="Pfam" id="PF00561"/>
    </source>
</evidence>
<keyword evidence="7 11" id="KW-0963">Cytoplasm</keyword>
<keyword evidence="6 11" id="KW-0031">Aminopeptidase</keyword>
<accession>L0GXQ8</accession>
<dbReference type="InterPro" id="IPR002410">
    <property type="entry name" value="Peptidase_S33"/>
</dbReference>
<evidence type="ECO:0000313" key="16">
    <source>
        <dbReference type="Proteomes" id="UP000010816"/>
    </source>
</evidence>
<evidence type="ECO:0000256" key="8">
    <source>
        <dbReference type="ARBA" id="ARBA00022670"/>
    </source>
</evidence>
<dbReference type="SUPFAM" id="SSF53474">
    <property type="entry name" value="alpha/beta-Hydrolases"/>
    <property type="match status" value="1"/>
</dbReference>
<keyword evidence="9 11" id="KW-0378">Hydrolase</keyword>
<dbReference type="InterPro" id="IPR029058">
    <property type="entry name" value="AB_hydrolase_fold"/>
</dbReference>
<evidence type="ECO:0000256" key="9">
    <source>
        <dbReference type="ARBA" id="ARBA00022801"/>
    </source>
</evidence>
<organism evidence="15 16">
    <name type="scientific">Thioflavicoccus mobilis 8321</name>
    <dbReference type="NCBI Taxonomy" id="765912"/>
    <lineage>
        <taxon>Bacteria</taxon>
        <taxon>Pseudomonadati</taxon>
        <taxon>Pseudomonadota</taxon>
        <taxon>Gammaproteobacteria</taxon>
        <taxon>Chromatiales</taxon>
        <taxon>Chromatiaceae</taxon>
        <taxon>Thioflavicoccus</taxon>
    </lineage>
</organism>
<dbReference type="KEGG" id="tmb:Thimo_1844"/>
<comment type="similarity">
    <text evidence="3 11 13">Belongs to the peptidase S33 family.</text>
</comment>
<dbReference type="eggNOG" id="COG0596">
    <property type="taxonomic scope" value="Bacteria"/>
</dbReference>
<dbReference type="InterPro" id="IPR000073">
    <property type="entry name" value="AB_hydrolase_1"/>
</dbReference>
<dbReference type="InterPro" id="IPR005944">
    <property type="entry name" value="Pro_iminopeptidase"/>
</dbReference>